<organism evidence="3 4">
    <name type="scientific">Cladonia borealis</name>
    <dbReference type="NCBI Taxonomy" id="184061"/>
    <lineage>
        <taxon>Eukaryota</taxon>
        <taxon>Fungi</taxon>
        <taxon>Dikarya</taxon>
        <taxon>Ascomycota</taxon>
        <taxon>Pezizomycotina</taxon>
        <taxon>Lecanoromycetes</taxon>
        <taxon>OSLEUM clade</taxon>
        <taxon>Lecanoromycetidae</taxon>
        <taxon>Lecanorales</taxon>
        <taxon>Lecanorineae</taxon>
        <taxon>Cladoniaceae</taxon>
        <taxon>Cladonia</taxon>
    </lineage>
</organism>
<proteinExistence type="inferred from homology"/>
<dbReference type="GO" id="GO:0006274">
    <property type="term" value="P:DNA replication termination"/>
    <property type="evidence" value="ECO:0007669"/>
    <property type="project" value="TreeGrafter"/>
</dbReference>
<evidence type="ECO:0000313" key="3">
    <source>
        <dbReference type="EMBL" id="KAK0508769.1"/>
    </source>
</evidence>
<evidence type="ECO:0008006" key="5">
    <source>
        <dbReference type="Google" id="ProtNLM"/>
    </source>
</evidence>
<dbReference type="GO" id="GO:0005634">
    <property type="term" value="C:nucleus"/>
    <property type="evidence" value="ECO:0007669"/>
    <property type="project" value="TreeGrafter"/>
</dbReference>
<protein>
    <recommendedName>
        <fullName evidence="5">Replication termination factor 2</fullName>
    </recommendedName>
</protein>
<sequence>MGNDGGSIPTRRELVKEAARDLSTTQVKEIQTEQQEHYWSTCALSHQPLSLPVVSDALGTLYNKDAVLNHLITAAQEDKQGLEAKGEAFKDRLRSLRDVVEVKFQLHDEEKTSSATKQTWVCPITGKALGPGVKAVYLVPCGHAFVESAIKEMGGESCLQCNEHYSPNDVIPILPTSQTEKDRLEQRIQRLKEQSLTHSLKKAPGSSKKRKKNANVEDATVGESESVGARPTLSRPEKPPKPESSIKNQETATLTAKVLAEQEERNKRRKLGANDNVKSLFSQKNGMDEKHTDFMTRGFSIPANARR</sequence>
<feature type="region of interest" description="Disordered" evidence="2">
    <location>
        <begin position="192"/>
        <end position="293"/>
    </location>
</feature>
<dbReference type="PANTHER" id="PTHR12775">
    <property type="entry name" value="PROTEIN C20ORF43 HOMOLOG"/>
    <property type="match status" value="1"/>
</dbReference>
<reference evidence="3" key="1">
    <citation type="submission" date="2023-03" db="EMBL/GenBank/DDBJ databases">
        <title>Complete genome of Cladonia borealis.</title>
        <authorList>
            <person name="Park H."/>
        </authorList>
    </citation>
    <scope>NUCLEOTIDE SEQUENCE</scope>
    <source>
        <strain evidence="3">ANT050790</strain>
    </source>
</reference>
<dbReference type="InterPro" id="IPR027799">
    <property type="entry name" value="Rtf2_RING-finger"/>
</dbReference>
<comment type="similarity">
    <text evidence="1">Belongs to the rtf2 family.</text>
</comment>
<comment type="caution">
    <text evidence="3">The sequence shown here is derived from an EMBL/GenBank/DDBJ whole genome shotgun (WGS) entry which is preliminary data.</text>
</comment>
<gene>
    <name evidence="3" type="ORF">JMJ35_009045</name>
</gene>
<name>A0AA39V2K4_9LECA</name>
<dbReference type="EMBL" id="JAFEKC020000020">
    <property type="protein sequence ID" value="KAK0508769.1"/>
    <property type="molecule type" value="Genomic_DNA"/>
</dbReference>
<dbReference type="AlphaFoldDB" id="A0AA39V2K4"/>
<keyword evidence="4" id="KW-1185">Reference proteome</keyword>
<dbReference type="Proteomes" id="UP001166286">
    <property type="component" value="Unassembled WGS sequence"/>
</dbReference>
<dbReference type="InterPro" id="IPR006735">
    <property type="entry name" value="Rtf2"/>
</dbReference>
<dbReference type="PANTHER" id="PTHR12775:SF0">
    <property type="entry name" value="REPLICATION TERMINATION FACTOR 2"/>
    <property type="match status" value="1"/>
</dbReference>
<evidence type="ECO:0000256" key="2">
    <source>
        <dbReference type="SAM" id="MobiDB-lite"/>
    </source>
</evidence>
<accession>A0AA39V2K4</accession>
<dbReference type="CDD" id="cd16653">
    <property type="entry name" value="RING-like_Rtf2"/>
    <property type="match status" value="1"/>
</dbReference>
<evidence type="ECO:0000256" key="1">
    <source>
        <dbReference type="ARBA" id="ARBA00009885"/>
    </source>
</evidence>
<dbReference type="InterPro" id="IPR013083">
    <property type="entry name" value="Znf_RING/FYVE/PHD"/>
</dbReference>
<dbReference type="Pfam" id="PF04641">
    <property type="entry name" value="Rtf2"/>
    <property type="match status" value="1"/>
</dbReference>
<feature type="compositionally biased region" description="Polar residues" evidence="2">
    <location>
        <begin position="276"/>
        <end position="285"/>
    </location>
</feature>
<dbReference type="Gene3D" id="3.30.40.10">
    <property type="entry name" value="Zinc/RING finger domain, C3HC4 (zinc finger)"/>
    <property type="match status" value="1"/>
</dbReference>
<evidence type="ECO:0000313" key="4">
    <source>
        <dbReference type="Proteomes" id="UP001166286"/>
    </source>
</evidence>